<dbReference type="EMBL" id="JACAZH010000003">
    <property type="protein sequence ID" value="KAF7373710.1"/>
    <property type="molecule type" value="Genomic_DNA"/>
</dbReference>
<organism evidence="1 2">
    <name type="scientific">Mycena sanguinolenta</name>
    <dbReference type="NCBI Taxonomy" id="230812"/>
    <lineage>
        <taxon>Eukaryota</taxon>
        <taxon>Fungi</taxon>
        <taxon>Dikarya</taxon>
        <taxon>Basidiomycota</taxon>
        <taxon>Agaricomycotina</taxon>
        <taxon>Agaricomycetes</taxon>
        <taxon>Agaricomycetidae</taxon>
        <taxon>Agaricales</taxon>
        <taxon>Marasmiineae</taxon>
        <taxon>Mycenaceae</taxon>
        <taxon>Mycena</taxon>
    </lineage>
</organism>
<dbReference type="AlphaFoldDB" id="A0A8H6Z702"/>
<accession>A0A8H6Z702</accession>
<reference evidence="1" key="1">
    <citation type="submission" date="2020-05" db="EMBL/GenBank/DDBJ databases">
        <title>Mycena genomes resolve the evolution of fungal bioluminescence.</title>
        <authorList>
            <person name="Tsai I.J."/>
        </authorList>
    </citation>
    <scope>NUCLEOTIDE SEQUENCE</scope>
    <source>
        <strain evidence="1">160909Yilan</strain>
    </source>
</reference>
<evidence type="ECO:0000313" key="2">
    <source>
        <dbReference type="Proteomes" id="UP000623467"/>
    </source>
</evidence>
<name>A0A8H6Z702_9AGAR</name>
<dbReference type="OrthoDB" id="440424at2759"/>
<sequence>MDLLNRLLNAKYFILRHVLHVEQVDGDDCYIMIARWISRIWADLIAWLKDILWAVVKWIYNTFRVFLAWPGNALYSAAQRSESLTACDHLRKFILFSSTPGWRSAFISRALTQY</sequence>
<proteinExistence type="predicted"/>
<dbReference type="Proteomes" id="UP000623467">
    <property type="component" value="Unassembled WGS sequence"/>
</dbReference>
<protein>
    <submittedName>
        <fullName evidence="1">Uncharacterized protein</fullName>
    </submittedName>
</protein>
<gene>
    <name evidence="1" type="ORF">MSAN_00582000</name>
</gene>
<evidence type="ECO:0000313" key="1">
    <source>
        <dbReference type="EMBL" id="KAF7373710.1"/>
    </source>
</evidence>
<comment type="caution">
    <text evidence="1">The sequence shown here is derived from an EMBL/GenBank/DDBJ whole genome shotgun (WGS) entry which is preliminary data.</text>
</comment>
<keyword evidence="2" id="KW-1185">Reference proteome</keyword>